<dbReference type="InterPro" id="IPR012664">
    <property type="entry name" value="CHP02452"/>
</dbReference>
<sequence>MRVAPKVGRDYDSLGDAIPDQEAPIPRLRQAGKSWGHLTDPGSAMLPRRESSDDWAMMPSRLPQSLGYQDVNLGVVQQVYPRSFTLSSGYEVDPTLRFGGCRDGELSPIRASAVVRSASPLTTVYSLPAQVYTRQPSPVTSVSTGLSVTRPAYIGPVEATSSYTQAQVAAPKSCSQGKYVSWSPGSGSATWTNYSSTDRAGECGRSEGALSSARATAGKQESIDHQGVPQKSSLPSVDSLASAPRPLPLSLGQPATMQAEAYPAVRYVAGLTDSQQLPTMPALGTTHTAAPLPCASVPTSAWTPCRSSFQRLHAGKQESIDHQGVPQKSSLPSVDSLASAPRPLPLSLGQPATMQAEAYPAVRYVAGLTDSQQLPTMPALGTTHTAAPLPCATSLMASWAAQGAPVATAQEASTRPLRQTGSFARRFDTARTGQVEGSHVRSISWSPCTVTDLPLPTASQDGWLAQSIPASPSDSPLPPRIGSVSPLKCLPAGCTRREWVPEAPRSLLQGSLSRCVSWSPDTMVVEPVPMESQALPYSKEPSDGWFAPNILASSSSSLPPRIGSVSPLKCMPAGYTRHEWDPEAKGQAPHPPTQIAVPQAANFPQLLAEARSRLQQKVDAAAALFDVYDATQPNAAVPTPMQAEGASCRSTLSPSPSSPATSPAPITSTKKPSSGLAKLKALLAESKVEEPAIRRPSDTLELSLKVLPKTEAIQSNLSGCPGTQTPLPPLPALPSRYFTPPRMTSDFLTLSKSESTGLDGPGEAKDFEGKTPCSVSSGTTVDPQRLLRMDQESELDLAAAQKPKVEFSQQPEMAATSATSAKDSGLHLPTEPVTASCCQSRPSWTPPAPANEKGAPDLKPTRSQSVPTGLDLGQREVAEGDLLKEKDGDPSNPRGAGDIAGGWSHFKAKAALHASDLLERKGNVKVYSHVQSARQPDWVDTVATEPTMFGASAPLSRLTRSIKLRLECLCHISLNERSSLSLVDRAQGWMGSPFSVCEPPEGKQSAEYHTDALVYRPGSDVSPQRRQGGFLAPRAEVKVATAPRPAGHHSEAVAPTAPTAPIAAATAYAGPVEGVLLDARADGKGGGRRNDPNRKLRVEISELNYKMRNTWAVPTTRYFAFREVMKAQVIPVVKAPNVTFSKWSTADALLYFGSHRDVCALNFANGEQVGGGYKTGALAQEEDLCRRLPNLYTSLLNAKRDGLYPFGPPTCRSKDRPERYSDVLFTSDLVVARESEERRFEVLPREKQVRVSLVTAAAPNINFAKEVYDLDLMANTIRAIFLVPRMARPELDTLILGAWGCGAFGCNPQHVSDLFARAVVNEGLGNLYKEIHFAIPADANGTAFRETFAKVPFKEL</sequence>
<feature type="domain" description="Microbial-type PARG catalytic" evidence="2">
    <location>
        <begin position="1139"/>
        <end position="1230"/>
    </location>
</feature>
<evidence type="ECO:0000259" key="2">
    <source>
        <dbReference type="Pfam" id="PF10021"/>
    </source>
</evidence>
<feature type="region of interest" description="Disordered" evidence="1">
    <location>
        <begin position="198"/>
        <end position="241"/>
    </location>
</feature>
<evidence type="ECO:0000256" key="1">
    <source>
        <dbReference type="SAM" id="MobiDB-lite"/>
    </source>
</evidence>
<feature type="compositionally biased region" description="Low complexity" evidence="1">
    <location>
        <begin position="650"/>
        <end position="674"/>
    </location>
</feature>
<dbReference type="NCBIfam" id="TIGR02452">
    <property type="entry name" value="TIGR02452 family protein"/>
    <property type="match status" value="1"/>
</dbReference>
<dbReference type="InterPro" id="IPR019261">
    <property type="entry name" value="PARG_cat_microbial"/>
</dbReference>
<dbReference type="PANTHER" id="PTHR35596:SF1">
    <property type="entry name" value="MICROBIAL-TYPE PARG CATALYTIC DOMAIN-CONTAINING PROTEIN"/>
    <property type="match status" value="1"/>
</dbReference>
<feature type="region of interest" description="Disordered" evidence="1">
    <location>
        <begin position="636"/>
        <end position="674"/>
    </location>
</feature>
<keyword evidence="4" id="KW-1185">Reference proteome</keyword>
<organism evidence="3 4">
    <name type="scientific">Symbiodinium necroappetens</name>
    <dbReference type="NCBI Taxonomy" id="1628268"/>
    <lineage>
        <taxon>Eukaryota</taxon>
        <taxon>Sar</taxon>
        <taxon>Alveolata</taxon>
        <taxon>Dinophyceae</taxon>
        <taxon>Suessiales</taxon>
        <taxon>Symbiodiniaceae</taxon>
        <taxon>Symbiodinium</taxon>
    </lineage>
</organism>
<comment type="caution">
    <text evidence="3">The sequence shown here is derived from an EMBL/GenBank/DDBJ whole genome shotgun (WGS) entry which is preliminary data.</text>
</comment>
<evidence type="ECO:0000313" key="4">
    <source>
        <dbReference type="Proteomes" id="UP000601435"/>
    </source>
</evidence>
<reference evidence="3" key="1">
    <citation type="submission" date="2021-02" db="EMBL/GenBank/DDBJ databases">
        <authorList>
            <person name="Dougan E. K."/>
            <person name="Rhodes N."/>
            <person name="Thang M."/>
            <person name="Chan C."/>
        </authorList>
    </citation>
    <scope>NUCLEOTIDE SEQUENCE</scope>
</reference>
<dbReference type="Pfam" id="PF10021">
    <property type="entry name" value="PARG_cat_microb"/>
    <property type="match status" value="1"/>
</dbReference>
<dbReference type="Proteomes" id="UP000601435">
    <property type="component" value="Unassembled WGS sequence"/>
</dbReference>
<protein>
    <submittedName>
        <fullName evidence="3">PRCP protein</fullName>
    </submittedName>
</protein>
<name>A0A812ZEV7_9DINO</name>
<evidence type="ECO:0000313" key="3">
    <source>
        <dbReference type="EMBL" id="CAE7825065.1"/>
    </source>
</evidence>
<feature type="region of interest" description="Disordered" evidence="1">
    <location>
        <begin position="407"/>
        <end position="426"/>
    </location>
</feature>
<dbReference type="InterPro" id="IPR043472">
    <property type="entry name" value="Macro_dom-like"/>
</dbReference>
<feature type="compositionally biased region" description="Polar residues" evidence="1">
    <location>
        <begin position="773"/>
        <end position="782"/>
    </location>
</feature>
<gene>
    <name evidence="3" type="primary">PRCP</name>
    <name evidence="3" type="ORF">SNEC2469_LOCUS24599</name>
</gene>
<feature type="region of interest" description="Disordered" evidence="1">
    <location>
        <begin position="802"/>
        <end position="874"/>
    </location>
</feature>
<feature type="compositionally biased region" description="Polar residues" evidence="1">
    <location>
        <begin position="410"/>
        <end position="422"/>
    </location>
</feature>
<dbReference type="Gene3D" id="3.40.220.10">
    <property type="entry name" value="Leucine Aminopeptidase, subunit E, domain 1"/>
    <property type="match status" value="1"/>
</dbReference>
<feature type="region of interest" description="Disordered" evidence="1">
    <location>
        <begin position="313"/>
        <end position="338"/>
    </location>
</feature>
<feature type="region of interest" description="Disordered" evidence="1">
    <location>
        <begin position="1"/>
        <end position="49"/>
    </location>
</feature>
<dbReference type="PANTHER" id="PTHR35596">
    <property type="entry name" value="DUF2263 DOMAIN-CONTAINING PROTEIN"/>
    <property type="match status" value="1"/>
</dbReference>
<accession>A0A812ZEV7</accession>
<feature type="compositionally biased region" description="Polar residues" evidence="1">
    <location>
        <begin position="807"/>
        <end position="822"/>
    </location>
</feature>
<feature type="region of interest" description="Disordered" evidence="1">
    <location>
        <begin position="754"/>
        <end position="785"/>
    </location>
</feature>
<dbReference type="EMBL" id="CAJNJA010047585">
    <property type="protein sequence ID" value="CAE7825065.1"/>
    <property type="molecule type" value="Genomic_DNA"/>
</dbReference>
<dbReference type="OrthoDB" id="2130629at2759"/>
<proteinExistence type="predicted"/>